<proteinExistence type="predicted"/>
<sequence>MRVFSCLGLLAAKINAAGWLRLSALSLCLWLLPAKLDAAGLLRLSALSRTSTISVKGWDSSVIFCGQCILQIIAVITIQSTAKGRVMVLKNFIMTMREHKHESVKYHTLTEYGGEVAAFAVVFLLVSESFGRLFPLYLFHKPDPPPLDIIFPVKRVENLKQNRELGPGPKPTTLPELKLRVGPRLESKALQRSTSVSLI</sequence>
<dbReference type="EMBL" id="BGZK01000853">
    <property type="protein sequence ID" value="GBP62907.1"/>
    <property type="molecule type" value="Genomic_DNA"/>
</dbReference>
<name>A0A4C1XKV0_EUMVA</name>
<reference evidence="1 2" key="1">
    <citation type="journal article" date="2019" name="Commun. Biol.">
        <title>The bagworm genome reveals a unique fibroin gene that provides high tensile strength.</title>
        <authorList>
            <person name="Kono N."/>
            <person name="Nakamura H."/>
            <person name="Ohtoshi R."/>
            <person name="Tomita M."/>
            <person name="Numata K."/>
            <person name="Arakawa K."/>
        </authorList>
    </citation>
    <scope>NUCLEOTIDE SEQUENCE [LARGE SCALE GENOMIC DNA]</scope>
</reference>
<evidence type="ECO:0000313" key="2">
    <source>
        <dbReference type="Proteomes" id="UP000299102"/>
    </source>
</evidence>
<accession>A0A4C1XKV0</accession>
<evidence type="ECO:0000313" key="1">
    <source>
        <dbReference type="EMBL" id="GBP62907.1"/>
    </source>
</evidence>
<organism evidence="1 2">
    <name type="scientific">Eumeta variegata</name>
    <name type="common">Bagworm moth</name>
    <name type="synonym">Eumeta japonica</name>
    <dbReference type="NCBI Taxonomy" id="151549"/>
    <lineage>
        <taxon>Eukaryota</taxon>
        <taxon>Metazoa</taxon>
        <taxon>Ecdysozoa</taxon>
        <taxon>Arthropoda</taxon>
        <taxon>Hexapoda</taxon>
        <taxon>Insecta</taxon>
        <taxon>Pterygota</taxon>
        <taxon>Neoptera</taxon>
        <taxon>Endopterygota</taxon>
        <taxon>Lepidoptera</taxon>
        <taxon>Glossata</taxon>
        <taxon>Ditrysia</taxon>
        <taxon>Tineoidea</taxon>
        <taxon>Psychidae</taxon>
        <taxon>Oiketicinae</taxon>
        <taxon>Eumeta</taxon>
    </lineage>
</organism>
<gene>
    <name evidence="1" type="ORF">EVAR_42721_1</name>
</gene>
<dbReference type="AlphaFoldDB" id="A0A4C1XKV0"/>
<comment type="caution">
    <text evidence="1">The sequence shown here is derived from an EMBL/GenBank/DDBJ whole genome shotgun (WGS) entry which is preliminary data.</text>
</comment>
<dbReference type="Proteomes" id="UP000299102">
    <property type="component" value="Unassembled WGS sequence"/>
</dbReference>
<protein>
    <submittedName>
        <fullName evidence="1">Uncharacterized protein</fullName>
    </submittedName>
</protein>
<keyword evidence="2" id="KW-1185">Reference proteome</keyword>